<dbReference type="Gene3D" id="3.40.50.620">
    <property type="entry name" value="HUPs"/>
    <property type="match status" value="1"/>
</dbReference>
<dbReference type="Proteomes" id="UP000480350">
    <property type="component" value="Unassembled WGS sequence"/>
</dbReference>
<organism evidence="3 4">
    <name type="scientific">Kangsaoukella pontilimi</name>
    <dbReference type="NCBI Taxonomy" id="2691042"/>
    <lineage>
        <taxon>Bacteria</taxon>
        <taxon>Pseudomonadati</taxon>
        <taxon>Pseudomonadota</taxon>
        <taxon>Alphaproteobacteria</taxon>
        <taxon>Rhodobacterales</taxon>
        <taxon>Paracoccaceae</taxon>
        <taxon>Kangsaoukella</taxon>
    </lineage>
</organism>
<dbReference type="Pfam" id="PF02698">
    <property type="entry name" value="DUF218"/>
    <property type="match status" value="1"/>
</dbReference>
<dbReference type="InterPro" id="IPR003848">
    <property type="entry name" value="DUF218"/>
</dbReference>
<dbReference type="PANTHER" id="PTHR30336:SF20">
    <property type="entry name" value="DUF218 DOMAIN-CONTAINING PROTEIN"/>
    <property type="match status" value="1"/>
</dbReference>
<dbReference type="AlphaFoldDB" id="A0A7C9IRM5"/>
<evidence type="ECO:0000313" key="3">
    <source>
        <dbReference type="EMBL" id="MXQ07105.1"/>
    </source>
</evidence>
<comment type="caution">
    <text evidence="3">The sequence shown here is derived from an EMBL/GenBank/DDBJ whole genome shotgun (WGS) entry which is preliminary data.</text>
</comment>
<evidence type="ECO:0000256" key="1">
    <source>
        <dbReference type="SAM" id="Phobius"/>
    </source>
</evidence>
<dbReference type="GO" id="GO:0005886">
    <property type="term" value="C:plasma membrane"/>
    <property type="evidence" value="ECO:0007669"/>
    <property type="project" value="TreeGrafter"/>
</dbReference>
<keyword evidence="4" id="KW-1185">Reference proteome</keyword>
<dbReference type="RefSeq" id="WP_160763003.1">
    <property type="nucleotide sequence ID" value="NZ_WUPT01000001.1"/>
</dbReference>
<reference evidence="3 4" key="2">
    <citation type="submission" date="2020-03" db="EMBL/GenBank/DDBJ databases">
        <title>Kangsaoukella pontilimi gen. nov., sp. nov., a new member of the family Rhodobacteraceae isolated from a tidal mudflat.</title>
        <authorList>
            <person name="Kim I.S."/>
        </authorList>
    </citation>
    <scope>NUCLEOTIDE SEQUENCE [LARGE SCALE GENOMIC DNA]</scope>
    <source>
        <strain evidence="3 4">GH1-50</strain>
    </source>
</reference>
<keyword evidence="1" id="KW-0812">Transmembrane</keyword>
<evidence type="ECO:0000259" key="2">
    <source>
        <dbReference type="Pfam" id="PF02698"/>
    </source>
</evidence>
<feature type="transmembrane region" description="Helical" evidence="1">
    <location>
        <begin position="6"/>
        <end position="27"/>
    </location>
</feature>
<reference evidence="3 4" key="1">
    <citation type="submission" date="2019-12" db="EMBL/GenBank/DDBJ databases">
        <authorList>
            <person name="Lee S.D."/>
        </authorList>
    </citation>
    <scope>NUCLEOTIDE SEQUENCE [LARGE SCALE GENOMIC DNA]</scope>
    <source>
        <strain evidence="3 4">GH1-50</strain>
    </source>
</reference>
<dbReference type="InterPro" id="IPR051599">
    <property type="entry name" value="Cell_Envelope_Assoc"/>
</dbReference>
<evidence type="ECO:0000313" key="4">
    <source>
        <dbReference type="Proteomes" id="UP000480350"/>
    </source>
</evidence>
<dbReference type="InterPro" id="IPR014729">
    <property type="entry name" value="Rossmann-like_a/b/a_fold"/>
</dbReference>
<keyword evidence="1" id="KW-0472">Membrane</keyword>
<name>A0A7C9IRM5_9RHOB</name>
<feature type="domain" description="DUF218" evidence="2">
    <location>
        <begin position="39"/>
        <end position="170"/>
    </location>
</feature>
<sequence>MKLIRWIFAIAILSIWAALIGTALYVAMYKETDTLPDAEAIIVAGGGASRLGGLGPETQARLDRAVALFEEGRAPRLILTGGTGTSNPPVAEAMRAAALEAGVPAEAITVETQSMSTLQNALFTADLETLAPEAPVILVTHRYHLPRANASFRWAGFGDITNAAADPNGGFVISEGMLWEALKWPFNVVRAAAASAAMAGDVPRESYIRYLE</sequence>
<dbReference type="EMBL" id="WUPT01000001">
    <property type="protein sequence ID" value="MXQ07105.1"/>
    <property type="molecule type" value="Genomic_DNA"/>
</dbReference>
<dbReference type="PANTHER" id="PTHR30336">
    <property type="entry name" value="INNER MEMBRANE PROTEIN, PROBABLE PERMEASE"/>
    <property type="match status" value="1"/>
</dbReference>
<keyword evidence="1" id="KW-1133">Transmembrane helix</keyword>
<accession>A0A7C9IRM5</accession>
<dbReference type="CDD" id="cd06259">
    <property type="entry name" value="YdcF-like"/>
    <property type="match status" value="1"/>
</dbReference>
<proteinExistence type="predicted"/>
<protein>
    <recommendedName>
        <fullName evidence="2">DUF218 domain-containing protein</fullName>
    </recommendedName>
</protein>
<gene>
    <name evidence="3" type="ORF">GQ651_04530</name>
</gene>